<organism evidence="6 7">
    <name type="scientific">Maudiozyma barnettii</name>
    <dbReference type="NCBI Taxonomy" id="61262"/>
    <lineage>
        <taxon>Eukaryota</taxon>
        <taxon>Fungi</taxon>
        <taxon>Dikarya</taxon>
        <taxon>Ascomycota</taxon>
        <taxon>Saccharomycotina</taxon>
        <taxon>Saccharomycetes</taxon>
        <taxon>Saccharomycetales</taxon>
        <taxon>Saccharomycetaceae</taxon>
        <taxon>Maudiozyma</taxon>
    </lineage>
</organism>
<protein>
    <submittedName>
        <fullName evidence="6">Similar to Saccharomyces cerevisiae YKL057C NUP120 Subunit of the Nup84p subcomplex of the nuclear pore complex (NPC)</fullName>
    </submittedName>
</protein>
<evidence type="ECO:0000313" key="6">
    <source>
        <dbReference type="EMBL" id="CAB4256914.1"/>
    </source>
</evidence>
<keyword evidence="2" id="KW-0813">Transport</keyword>
<dbReference type="GO" id="GO:0005643">
    <property type="term" value="C:nuclear pore"/>
    <property type="evidence" value="ECO:0007669"/>
    <property type="project" value="UniProtKB-ARBA"/>
</dbReference>
<evidence type="ECO:0000256" key="1">
    <source>
        <dbReference type="ARBA" id="ARBA00004123"/>
    </source>
</evidence>
<dbReference type="PANTHER" id="PTHR21286">
    <property type="entry name" value="NUCLEAR PORE COMPLEX PROTEIN NUP160"/>
    <property type="match status" value="1"/>
</dbReference>
<name>A0A8H2ZIH2_9SACH</name>
<evidence type="ECO:0000256" key="2">
    <source>
        <dbReference type="ARBA" id="ARBA00022448"/>
    </source>
</evidence>
<keyword evidence="7" id="KW-1185">Reference proteome</keyword>
<comment type="subcellular location">
    <subcellularLocation>
        <location evidence="1">Nucleus</location>
    </subcellularLocation>
</comment>
<dbReference type="AlphaFoldDB" id="A0A8H2ZIH2"/>
<proteinExistence type="predicted"/>
<feature type="domain" description="Nucleoporin NUP120 helical" evidence="5">
    <location>
        <begin position="523"/>
        <end position="705"/>
    </location>
</feature>
<sequence length="1048" mass="121831">MPSLSKIDVNLLQFQELETPRNVVILSLGENSNLKRTTLTSEQQMNIITSQSSYSNTIKVSDDNLLCYHLSQNYTKIIMYTTDNCIDGKTIIINLPQATMKKHNTLSPLISGETLFFHIILNDGLFLTLKLPLNYILDVTNSINLSDNWVKVQNPYDFTIRVPHLLYPVSEELLMVFLKDGGLLGLRKTSDDLDLEPLLFNDNSYLQSLTKLFYKNQNVTGKVISCVTFDEQFLIVLTQNYYLKIWDIKTFSLIKEYNLSDNIIDDDIHGNDIQQYNDSGNFLSIFQNTLVIYSPHKNGIFQIGYLSVDQTGVLDFNLKNIISSSLSSSSIWFLADMKLIKPIDLNYTSSYLNLTVLWKSGSLSKFQILNILYDDLKDYQWIESSSKSLTDGLDDLDLACINQAENETDDELYDRCFLTLKSRFPPEVFKRALNILSENNIIVTSSDNITQRKEYLANLETISKDIKGKMDEVSTLSISNDELIFVNSITPFNHAAFKINNGLEYYYFNLRNTEYQDDLSKYLKALNRFTSTLPRHVIRTLGEHFLDISTGKLSTKLSPNEKFIEIFKSALQNQFEIGNLQLLMTEMNNLDISALLTDFIQNYLITPQQNSTFIETLTTNMFSKITIIESMYQMISIQNAFIIQILMTFVLLDSTYSYFAEQIEELLQFNYKQLLFLELYKHDKLQLVDNIFVKSTKYHKGAKFYSYSEMNDFIMHNISLFYQEPITMNTFFLESIKKYILPSGKQNTIQETKMYLRNVGSRFYRRGDKSDELLFSMLLFVAGEYEESCRFFQLHDGYNDINTEKLPYFIHDLLVSEGSDSIWVPLMKTFVAQDHKQARFYYYLSCLYSYHGNNPSLALRSIKKSIEISLEDDTEFDIVTKQHEQLLAMLIRFSIFDEVIDVLRLGHSFLSANERRQYFSSLLSYPNHNDQFFSTLINMSTNPDSRLGLEDYILVDSILSDNLPKGDWISYKKLFTFRFVNKFEREAAEVIFKYWFKVQNNVDVQMKKKYCLIIINILSTFVNSYDQYILDGANVVTLDELKEQCMKL</sequence>
<dbReference type="Proteomes" id="UP000644660">
    <property type="component" value="Unassembled WGS sequence"/>
</dbReference>
<evidence type="ECO:0000259" key="4">
    <source>
        <dbReference type="Pfam" id="PF11715"/>
    </source>
</evidence>
<dbReference type="GO" id="GO:0017056">
    <property type="term" value="F:structural constituent of nuclear pore"/>
    <property type="evidence" value="ECO:0007669"/>
    <property type="project" value="TreeGrafter"/>
</dbReference>
<evidence type="ECO:0000256" key="3">
    <source>
        <dbReference type="ARBA" id="ARBA00023242"/>
    </source>
</evidence>
<feature type="domain" description="Nucleoporin Nup120/160 beta-propeller" evidence="4">
    <location>
        <begin position="88"/>
        <end position="448"/>
    </location>
</feature>
<dbReference type="Pfam" id="PF22114">
    <property type="entry name" value="NUP120_helical_2"/>
    <property type="match status" value="1"/>
</dbReference>
<dbReference type="InterPro" id="IPR055090">
    <property type="entry name" value="NUP120_helical_saccharomycetes"/>
</dbReference>
<keyword evidence="3" id="KW-0539">Nucleus</keyword>
<dbReference type="RefSeq" id="XP_041408758.1">
    <property type="nucleotide sequence ID" value="XM_041552824.1"/>
</dbReference>
<dbReference type="GeneID" id="64860017"/>
<evidence type="ECO:0000313" key="7">
    <source>
        <dbReference type="Proteomes" id="UP000644660"/>
    </source>
</evidence>
<dbReference type="PANTHER" id="PTHR21286:SF0">
    <property type="entry name" value="NUCLEAR PORE COMPLEX PROTEIN NUP160"/>
    <property type="match status" value="1"/>
</dbReference>
<evidence type="ECO:0000259" key="5">
    <source>
        <dbReference type="Pfam" id="PF22114"/>
    </source>
</evidence>
<dbReference type="EMBL" id="CAEFZW010000012">
    <property type="protein sequence ID" value="CAB4256914.1"/>
    <property type="molecule type" value="Genomic_DNA"/>
</dbReference>
<dbReference type="Pfam" id="PF11715">
    <property type="entry name" value="Beta-prop_Nup120_160"/>
    <property type="match status" value="1"/>
</dbReference>
<accession>A0A8H2ZIH2</accession>
<dbReference type="InterPro" id="IPR059141">
    <property type="entry name" value="Beta-prop_Nup120_160"/>
</dbReference>
<gene>
    <name evidence="6" type="ORF">KABA2_12S02156</name>
</gene>
<dbReference type="InterPro" id="IPR021717">
    <property type="entry name" value="Nucleoporin_Nup160"/>
</dbReference>
<comment type="caution">
    <text evidence="6">The sequence shown here is derived from an EMBL/GenBank/DDBJ whole genome shotgun (WGS) entry which is preliminary data.</text>
</comment>
<reference evidence="6 7" key="1">
    <citation type="submission" date="2020-05" db="EMBL/GenBank/DDBJ databases">
        <authorList>
            <person name="Casaregola S."/>
            <person name="Devillers H."/>
            <person name="Grondin C."/>
        </authorList>
    </citation>
    <scope>NUCLEOTIDE SEQUENCE [LARGE SCALE GENOMIC DNA]</scope>
    <source>
        <strain evidence="6 7">CLIB 1767</strain>
    </source>
</reference>